<evidence type="ECO:0000313" key="2">
    <source>
        <dbReference type="EMBL" id="EDR01567.1"/>
    </source>
</evidence>
<dbReference type="OrthoDB" id="3049086at2759"/>
<feature type="transmembrane region" description="Helical" evidence="1">
    <location>
        <begin position="250"/>
        <end position="274"/>
    </location>
</feature>
<reference evidence="2 3" key="1">
    <citation type="journal article" date="2008" name="Nature">
        <title>The genome of Laccaria bicolor provides insights into mycorrhizal symbiosis.</title>
        <authorList>
            <person name="Martin F."/>
            <person name="Aerts A."/>
            <person name="Ahren D."/>
            <person name="Brun A."/>
            <person name="Danchin E.G.J."/>
            <person name="Duchaussoy F."/>
            <person name="Gibon J."/>
            <person name="Kohler A."/>
            <person name="Lindquist E."/>
            <person name="Pereda V."/>
            <person name="Salamov A."/>
            <person name="Shapiro H.J."/>
            <person name="Wuyts J."/>
            <person name="Blaudez D."/>
            <person name="Buee M."/>
            <person name="Brokstein P."/>
            <person name="Canbaeck B."/>
            <person name="Cohen D."/>
            <person name="Courty P.E."/>
            <person name="Coutinho P.M."/>
            <person name="Delaruelle C."/>
            <person name="Detter J.C."/>
            <person name="Deveau A."/>
            <person name="DiFazio S."/>
            <person name="Duplessis S."/>
            <person name="Fraissinet-Tachet L."/>
            <person name="Lucic E."/>
            <person name="Frey-Klett P."/>
            <person name="Fourrey C."/>
            <person name="Feussner I."/>
            <person name="Gay G."/>
            <person name="Grimwood J."/>
            <person name="Hoegger P.J."/>
            <person name="Jain P."/>
            <person name="Kilaru S."/>
            <person name="Labbe J."/>
            <person name="Lin Y.C."/>
            <person name="Legue V."/>
            <person name="Le Tacon F."/>
            <person name="Marmeisse R."/>
            <person name="Melayah D."/>
            <person name="Montanini B."/>
            <person name="Muratet M."/>
            <person name="Nehls U."/>
            <person name="Niculita-Hirzel H."/>
            <person name="Oudot-Le Secq M.P."/>
            <person name="Peter M."/>
            <person name="Quesneville H."/>
            <person name="Rajashekar B."/>
            <person name="Reich M."/>
            <person name="Rouhier N."/>
            <person name="Schmutz J."/>
            <person name="Yin T."/>
            <person name="Chalot M."/>
            <person name="Henrissat B."/>
            <person name="Kuees U."/>
            <person name="Lucas S."/>
            <person name="Van de Peer Y."/>
            <person name="Podila G.K."/>
            <person name="Polle A."/>
            <person name="Pukkila P.J."/>
            <person name="Richardson P.M."/>
            <person name="Rouze P."/>
            <person name="Sanders I.R."/>
            <person name="Stajich J.E."/>
            <person name="Tunlid A."/>
            <person name="Tuskan G."/>
            <person name="Grigoriev I.V."/>
        </authorList>
    </citation>
    <scope>NUCLEOTIDE SEQUENCE [LARGE SCALE GENOMIC DNA]</scope>
    <source>
        <strain evidence="3">S238N-H82 / ATCC MYA-4686</strain>
    </source>
</reference>
<keyword evidence="3" id="KW-1185">Reference proteome</keyword>
<accession>B0DUM9</accession>
<dbReference type="HOGENOM" id="CLU_418003_0_0_1"/>
<keyword evidence="1" id="KW-0472">Membrane</keyword>
<protein>
    <submittedName>
        <fullName evidence="2">Predicted protein</fullName>
    </submittedName>
</protein>
<evidence type="ECO:0000313" key="3">
    <source>
        <dbReference type="Proteomes" id="UP000001194"/>
    </source>
</evidence>
<gene>
    <name evidence="2" type="ORF">LACBIDRAFT_295555</name>
</gene>
<proteinExistence type="predicted"/>
<dbReference type="GeneID" id="6083404"/>
<name>B0DUM9_LACBS</name>
<keyword evidence="1" id="KW-0812">Transmembrane</keyword>
<feature type="transmembrane region" description="Helical" evidence="1">
    <location>
        <begin position="63"/>
        <end position="85"/>
    </location>
</feature>
<dbReference type="InParanoid" id="B0DUM9"/>
<dbReference type="RefSeq" id="XP_001887643.1">
    <property type="nucleotide sequence ID" value="XM_001887608.1"/>
</dbReference>
<sequence>MSGLFRDRQRTLFSREPSDSDATPMTSANLIEGATLIGAMLAYPSRLYSSPQPSGLSSMSISYGTIAYNAGLGLIHILFVFAIIGQYRLVRFIPRFVLHLLMARKAFFIPNKRTLHSSLPSSLVIYVQHAPCKLNSLFLKRMSALSRKRYPTVLAVGSSSVFGVKVDDGDSQIVRPVYAWLGVYDRECSVTGVILNCNSTRHANRDQEQTEFREGCEFVGGLDAFYWIGYVVVSAVAFVLTYILLPDTFIALAIYLVRGNIYANAVLALLHGWVSPVFDRIPFRRLPYYPLLLLLTLDADAFHSILLVVILSDLVNVVLDAAHVGWSTSRFFANVCVHAESTKRPLSFPLPATFQEGARKEGTMPNPSSSISCTPSDDINDACEFYEEHALCPRQLHELIHPLRSRPPVKSENCPGRTCDCGPEDHGEVVVLAATVNGGSGYERLVDVSSVLHQPLIVILSNPHHRPWSPALAKPSPPPPIGLSGVASSNAVGIRVVNNLYIGETRRSYVEIVVIVARLVILKLPWQVVSSSLMWLHNANTVEVLASPPSFSKQREDGVMKDRSKIARAIMLLYESGQSWWRGVREAREVKIRLMGAQGGAFEKDDEEALGTWSSQMVQSGEGSEECCIHNPRYPLFCLVTVPLAAFTSPSRASAP</sequence>
<dbReference type="Proteomes" id="UP000001194">
    <property type="component" value="Unassembled WGS sequence"/>
</dbReference>
<dbReference type="AlphaFoldDB" id="B0DUM9"/>
<dbReference type="KEGG" id="lbc:LACBIDRAFT_295555"/>
<dbReference type="EMBL" id="DS547137">
    <property type="protein sequence ID" value="EDR01567.1"/>
    <property type="molecule type" value="Genomic_DNA"/>
</dbReference>
<evidence type="ECO:0000256" key="1">
    <source>
        <dbReference type="SAM" id="Phobius"/>
    </source>
</evidence>
<keyword evidence="1" id="KW-1133">Transmembrane helix</keyword>
<feature type="transmembrane region" description="Helical" evidence="1">
    <location>
        <begin position="224"/>
        <end position="244"/>
    </location>
</feature>
<organism evidence="3">
    <name type="scientific">Laccaria bicolor (strain S238N-H82 / ATCC MYA-4686)</name>
    <name type="common">Bicoloured deceiver</name>
    <name type="synonym">Laccaria laccata var. bicolor</name>
    <dbReference type="NCBI Taxonomy" id="486041"/>
    <lineage>
        <taxon>Eukaryota</taxon>
        <taxon>Fungi</taxon>
        <taxon>Dikarya</taxon>
        <taxon>Basidiomycota</taxon>
        <taxon>Agaricomycotina</taxon>
        <taxon>Agaricomycetes</taxon>
        <taxon>Agaricomycetidae</taxon>
        <taxon>Agaricales</taxon>
        <taxon>Agaricineae</taxon>
        <taxon>Hydnangiaceae</taxon>
        <taxon>Laccaria</taxon>
    </lineage>
</organism>